<evidence type="ECO:0000313" key="3">
    <source>
        <dbReference type="Proteomes" id="UP000015106"/>
    </source>
</evidence>
<feature type="signal peptide" evidence="1">
    <location>
        <begin position="1"/>
        <end position="16"/>
    </location>
</feature>
<sequence length="176" mass="18990">MNSIIFLICTHMSSFGFVCIFVTQSLRSGEIVSSVGLGITSGFSSISHSGQVPDGVCVRSTRTSGRQIAQVGRSPMLDPGGASSCWLELGCKRVDGSMPHKHCTMLSPTPWLQGGRVRRDHQFGDLRHCSCHYHGHLHHCVIRQQPLAQGKATGVEASEMLCPGDCEKGKCLCGFC</sequence>
<evidence type="ECO:0000256" key="1">
    <source>
        <dbReference type="SAM" id="SignalP"/>
    </source>
</evidence>
<dbReference type="AlphaFoldDB" id="A0A8R7R2K1"/>
<reference evidence="3" key="1">
    <citation type="journal article" date="2013" name="Nature">
        <title>Draft genome of the wheat A-genome progenitor Triticum urartu.</title>
        <authorList>
            <person name="Ling H.Q."/>
            <person name="Zhao S."/>
            <person name="Liu D."/>
            <person name="Wang J."/>
            <person name="Sun H."/>
            <person name="Zhang C."/>
            <person name="Fan H."/>
            <person name="Li D."/>
            <person name="Dong L."/>
            <person name="Tao Y."/>
            <person name="Gao C."/>
            <person name="Wu H."/>
            <person name="Li Y."/>
            <person name="Cui Y."/>
            <person name="Guo X."/>
            <person name="Zheng S."/>
            <person name="Wang B."/>
            <person name="Yu K."/>
            <person name="Liang Q."/>
            <person name="Yang W."/>
            <person name="Lou X."/>
            <person name="Chen J."/>
            <person name="Feng M."/>
            <person name="Jian J."/>
            <person name="Zhang X."/>
            <person name="Luo G."/>
            <person name="Jiang Y."/>
            <person name="Liu J."/>
            <person name="Wang Z."/>
            <person name="Sha Y."/>
            <person name="Zhang B."/>
            <person name="Wu H."/>
            <person name="Tang D."/>
            <person name="Shen Q."/>
            <person name="Xue P."/>
            <person name="Zou S."/>
            <person name="Wang X."/>
            <person name="Liu X."/>
            <person name="Wang F."/>
            <person name="Yang Y."/>
            <person name="An X."/>
            <person name="Dong Z."/>
            <person name="Zhang K."/>
            <person name="Zhang X."/>
            <person name="Luo M.C."/>
            <person name="Dvorak J."/>
            <person name="Tong Y."/>
            <person name="Wang J."/>
            <person name="Yang H."/>
            <person name="Li Z."/>
            <person name="Wang D."/>
            <person name="Zhang A."/>
            <person name="Wang J."/>
        </authorList>
    </citation>
    <scope>NUCLEOTIDE SEQUENCE</scope>
    <source>
        <strain evidence="3">cv. G1812</strain>
    </source>
</reference>
<accession>A0A8R7R2K1</accession>
<evidence type="ECO:0008006" key="4">
    <source>
        <dbReference type="Google" id="ProtNLM"/>
    </source>
</evidence>
<proteinExistence type="predicted"/>
<keyword evidence="3" id="KW-1185">Reference proteome</keyword>
<dbReference type="EnsemblPlants" id="TuG1812G0700004743.01.T01">
    <property type="protein sequence ID" value="TuG1812G0700004743.01.T01"/>
    <property type="gene ID" value="TuG1812G0700004743.01"/>
</dbReference>
<dbReference type="Gramene" id="TuG1812G0700004743.01.T01">
    <property type="protein sequence ID" value="TuG1812G0700004743.01.T01"/>
    <property type="gene ID" value="TuG1812G0700004743.01"/>
</dbReference>
<keyword evidence="1" id="KW-0732">Signal</keyword>
<reference evidence="2" key="2">
    <citation type="submission" date="2018-03" db="EMBL/GenBank/DDBJ databases">
        <title>The Triticum urartu genome reveals the dynamic nature of wheat genome evolution.</title>
        <authorList>
            <person name="Ling H."/>
            <person name="Ma B."/>
            <person name="Shi X."/>
            <person name="Liu H."/>
            <person name="Dong L."/>
            <person name="Sun H."/>
            <person name="Cao Y."/>
            <person name="Gao Q."/>
            <person name="Zheng S."/>
            <person name="Li Y."/>
            <person name="Yu Y."/>
            <person name="Du H."/>
            <person name="Qi M."/>
            <person name="Li Y."/>
            <person name="Yu H."/>
            <person name="Cui Y."/>
            <person name="Wang N."/>
            <person name="Chen C."/>
            <person name="Wu H."/>
            <person name="Zhao Y."/>
            <person name="Zhang J."/>
            <person name="Li Y."/>
            <person name="Zhou W."/>
            <person name="Zhang B."/>
            <person name="Hu W."/>
            <person name="Eijk M."/>
            <person name="Tang J."/>
            <person name="Witsenboer H."/>
            <person name="Zhao S."/>
            <person name="Li Z."/>
            <person name="Zhang A."/>
            <person name="Wang D."/>
            <person name="Liang C."/>
        </authorList>
    </citation>
    <scope>NUCLEOTIDE SEQUENCE [LARGE SCALE GENOMIC DNA]</scope>
    <source>
        <strain evidence="2">cv. G1812</strain>
    </source>
</reference>
<feature type="chain" id="PRO_5044156915" description="Secreted protein" evidence="1">
    <location>
        <begin position="17"/>
        <end position="176"/>
    </location>
</feature>
<dbReference type="EnsemblPlants" id="TuG1812G0700004620.01.T01">
    <property type="protein sequence ID" value="TuG1812G0700004620.01.T01"/>
    <property type="gene ID" value="TuG1812G0700004620.01"/>
</dbReference>
<organism evidence="2 3">
    <name type="scientific">Triticum urartu</name>
    <name type="common">Red wild einkorn</name>
    <name type="synonym">Crithodium urartu</name>
    <dbReference type="NCBI Taxonomy" id="4572"/>
    <lineage>
        <taxon>Eukaryota</taxon>
        <taxon>Viridiplantae</taxon>
        <taxon>Streptophyta</taxon>
        <taxon>Embryophyta</taxon>
        <taxon>Tracheophyta</taxon>
        <taxon>Spermatophyta</taxon>
        <taxon>Magnoliopsida</taxon>
        <taxon>Liliopsida</taxon>
        <taxon>Poales</taxon>
        <taxon>Poaceae</taxon>
        <taxon>BOP clade</taxon>
        <taxon>Pooideae</taxon>
        <taxon>Triticodae</taxon>
        <taxon>Triticeae</taxon>
        <taxon>Triticinae</taxon>
        <taxon>Triticum</taxon>
    </lineage>
</organism>
<evidence type="ECO:0000313" key="2">
    <source>
        <dbReference type="EnsemblPlants" id="TuG1812G0700004620.01.T01"/>
    </source>
</evidence>
<dbReference type="Proteomes" id="UP000015106">
    <property type="component" value="Chromosome 7"/>
</dbReference>
<dbReference type="Gramene" id="TuG1812G0700004620.01.T01">
    <property type="protein sequence ID" value="TuG1812G0700004620.01.T01"/>
    <property type="gene ID" value="TuG1812G0700004620.01"/>
</dbReference>
<protein>
    <recommendedName>
        <fullName evidence="4">Secreted protein</fullName>
    </recommendedName>
</protein>
<reference evidence="2" key="3">
    <citation type="submission" date="2022-06" db="UniProtKB">
        <authorList>
            <consortium name="EnsemblPlants"/>
        </authorList>
    </citation>
    <scope>IDENTIFICATION</scope>
</reference>
<name>A0A8R7R2K1_TRIUA</name>